<keyword evidence="5 6" id="KW-0067">ATP-binding</keyword>
<feature type="compositionally biased region" description="Basic and acidic residues" evidence="8">
    <location>
        <begin position="1268"/>
        <end position="1277"/>
    </location>
</feature>
<keyword evidence="1" id="KW-0723">Serine/threonine-protein kinase</keyword>
<protein>
    <submittedName>
        <fullName evidence="10">Calcium-dependent protein kinase 4</fullName>
    </submittedName>
</protein>
<dbReference type="GO" id="GO:0004674">
    <property type="term" value="F:protein serine/threonine kinase activity"/>
    <property type="evidence" value="ECO:0007669"/>
    <property type="project" value="UniProtKB-KW"/>
</dbReference>
<dbReference type="OrthoDB" id="5569911at2759"/>
<evidence type="ECO:0000256" key="3">
    <source>
        <dbReference type="ARBA" id="ARBA00022741"/>
    </source>
</evidence>
<feature type="compositionally biased region" description="Polar residues" evidence="8">
    <location>
        <begin position="680"/>
        <end position="691"/>
    </location>
</feature>
<evidence type="ECO:0000256" key="7">
    <source>
        <dbReference type="SAM" id="Coils"/>
    </source>
</evidence>
<dbReference type="InterPro" id="IPR008271">
    <property type="entry name" value="Ser/Thr_kinase_AS"/>
</dbReference>
<keyword evidence="11" id="KW-1185">Reference proteome</keyword>
<feature type="region of interest" description="Disordered" evidence="8">
    <location>
        <begin position="403"/>
        <end position="422"/>
    </location>
</feature>
<dbReference type="InterPro" id="IPR029191">
    <property type="entry name" value="Uds1"/>
</dbReference>
<evidence type="ECO:0000313" key="10">
    <source>
        <dbReference type="EMBL" id="KAG0330366.1"/>
    </source>
</evidence>
<feature type="region of interest" description="Disordered" evidence="8">
    <location>
        <begin position="1238"/>
        <end position="1288"/>
    </location>
</feature>
<feature type="region of interest" description="Disordered" evidence="8">
    <location>
        <begin position="1"/>
        <end position="81"/>
    </location>
</feature>
<feature type="region of interest" description="Disordered" evidence="8">
    <location>
        <begin position="817"/>
        <end position="864"/>
    </location>
</feature>
<dbReference type="InterPro" id="IPR000719">
    <property type="entry name" value="Prot_kinase_dom"/>
</dbReference>
<feature type="compositionally biased region" description="Low complexity" evidence="8">
    <location>
        <begin position="737"/>
        <end position="757"/>
    </location>
</feature>
<dbReference type="InterPro" id="IPR017441">
    <property type="entry name" value="Protein_kinase_ATP_BS"/>
</dbReference>
<evidence type="ECO:0000256" key="8">
    <source>
        <dbReference type="SAM" id="MobiDB-lite"/>
    </source>
</evidence>
<dbReference type="Pfam" id="PF00069">
    <property type="entry name" value="Pkinase"/>
    <property type="match status" value="1"/>
</dbReference>
<organism evidence="10 11">
    <name type="scientific">Dissophora globulifera</name>
    <dbReference type="NCBI Taxonomy" id="979702"/>
    <lineage>
        <taxon>Eukaryota</taxon>
        <taxon>Fungi</taxon>
        <taxon>Fungi incertae sedis</taxon>
        <taxon>Mucoromycota</taxon>
        <taxon>Mortierellomycotina</taxon>
        <taxon>Mortierellomycetes</taxon>
        <taxon>Mortierellales</taxon>
        <taxon>Mortierellaceae</taxon>
        <taxon>Dissophora</taxon>
    </lineage>
</organism>
<dbReference type="PROSITE" id="PS00107">
    <property type="entry name" value="PROTEIN_KINASE_ATP"/>
    <property type="match status" value="1"/>
</dbReference>
<gene>
    <name evidence="10" type="primary">CPK4</name>
    <name evidence="10" type="ORF">BGZ99_004736</name>
</gene>
<dbReference type="PROSITE" id="PS50011">
    <property type="entry name" value="PROTEIN_KINASE_DOM"/>
    <property type="match status" value="1"/>
</dbReference>
<name>A0A9P6V0S1_9FUNG</name>
<dbReference type="InterPro" id="IPR011009">
    <property type="entry name" value="Kinase-like_dom_sf"/>
</dbReference>
<evidence type="ECO:0000256" key="5">
    <source>
        <dbReference type="ARBA" id="ARBA00022840"/>
    </source>
</evidence>
<feature type="compositionally biased region" description="Polar residues" evidence="8">
    <location>
        <begin position="33"/>
        <end position="42"/>
    </location>
</feature>
<keyword evidence="2" id="KW-0808">Transferase</keyword>
<reference evidence="10" key="1">
    <citation type="journal article" date="2020" name="Fungal Divers.">
        <title>Resolving the Mortierellaceae phylogeny through synthesis of multi-gene phylogenetics and phylogenomics.</title>
        <authorList>
            <person name="Vandepol N."/>
            <person name="Liber J."/>
            <person name="Desiro A."/>
            <person name="Na H."/>
            <person name="Kennedy M."/>
            <person name="Barry K."/>
            <person name="Grigoriev I.V."/>
            <person name="Miller A.N."/>
            <person name="O'Donnell K."/>
            <person name="Stajich J.E."/>
            <person name="Bonito G."/>
        </authorList>
    </citation>
    <scope>NUCLEOTIDE SEQUENCE</scope>
    <source>
        <strain evidence="10">REB-010B</strain>
    </source>
</reference>
<proteinExistence type="predicted"/>
<dbReference type="Gene3D" id="1.10.510.10">
    <property type="entry name" value="Transferase(Phosphotransferase) domain 1"/>
    <property type="match status" value="1"/>
</dbReference>
<feature type="compositionally biased region" description="Low complexity" evidence="8">
    <location>
        <begin position="836"/>
        <end position="857"/>
    </location>
</feature>
<evidence type="ECO:0000256" key="6">
    <source>
        <dbReference type="PROSITE-ProRule" id="PRU10141"/>
    </source>
</evidence>
<keyword evidence="3 6" id="KW-0547">Nucleotide-binding</keyword>
<feature type="compositionally biased region" description="Polar residues" evidence="8">
    <location>
        <begin position="174"/>
        <end position="205"/>
    </location>
</feature>
<accession>A0A9P6V0S1</accession>
<dbReference type="Pfam" id="PF15456">
    <property type="entry name" value="Uds1"/>
    <property type="match status" value="1"/>
</dbReference>
<evidence type="ECO:0000256" key="4">
    <source>
        <dbReference type="ARBA" id="ARBA00022777"/>
    </source>
</evidence>
<feature type="region of interest" description="Disordered" evidence="8">
    <location>
        <begin position="652"/>
        <end position="697"/>
    </location>
</feature>
<dbReference type="PANTHER" id="PTHR11584">
    <property type="entry name" value="SERINE/THREONINE PROTEIN KINASE"/>
    <property type="match status" value="1"/>
</dbReference>
<keyword evidence="7" id="KW-0175">Coiled coil</keyword>
<feature type="region of interest" description="Disordered" evidence="8">
    <location>
        <begin position="719"/>
        <end position="776"/>
    </location>
</feature>
<evidence type="ECO:0000256" key="1">
    <source>
        <dbReference type="ARBA" id="ARBA00022527"/>
    </source>
</evidence>
<dbReference type="SUPFAM" id="SSF56112">
    <property type="entry name" value="Protein kinase-like (PK-like)"/>
    <property type="match status" value="1"/>
</dbReference>
<feature type="coiled-coil region" evidence="7">
    <location>
        <begin position="623"/>
        <end position="650"/>
    </location>
</feature>
<dbReference type="EMBL" id="JAAAIP010000003">
    <property type="protein sequence ID" value="KAG0330366.1"/>
    <property type="molecule type" value="Genomic_DNA"/>
</dbReference>
<evidence type="ECO:0000256" key="2">
    <source>
        <dbReference type="ARBA" id="ARBA00022679"/>
    </source>
</evidence>
<dbReference type="SMART" id="SM00220">
    <property type="entry name" value="S_TKc"/>
    <property type="match status" value="1"/>
</dbReference>
<evidence type="ECO:0000313" key="11">
    <source>
        <dbReference type="Proteomes" id="UP000738325"/>
    </source>
</evidence>
<feature type="compositionally biased region" description="Low complexity" evidence="8">
    <location>
        <begin position="129"/>
        <end position="140"/>
    </location>
</feature>
<feature type="region of interest" description="Disordered" evidence="8">
    <location>
        <begin position="120"/>
        <end position="254"/>
    </location>
</feature>
<keyword evidence="4 10" id="KW-0418">Kinase</keyword>
<sequence length="1455" mass="161863">MARQASGTAFRTVVHRKGSDSNLNASLKADLLGSTSSTSGVYEQNPRAYLYQQNQPQPPQQRPPSRQHAPSHPQHSRSHSNDNATIEWTLNNQLLYTEPSQHNDNIQHNESTDLKVEYTEGDAHPTSKSSSSRSASPAGRGRSRPRVQHYPFVATTMSDEPISSASLDVDDNEPTLQPDTRLQPHSSGQHQTNHPETPQRLSSRTPRTRPNHPHVSPRLLTKLQGMSDEFLSELSDERSSPTTKDLPPLPPLPVASHFQLASRVRSKTEGGEVENKAPLALPTVPAVPRALSVPAPPPPAPPVTAATLVLSAPVPSAFSAAELAGAADSWKSKESKGLIPQDVLKSMDVKDLRKAMNASVIASRVYKVMNTEQLDELKMEQNDLEDLIESLNVELRIESRMRDASQSQIRTQESNPNPGNLKDATSLLSAATKKIDTIVQEIQEAMWSLMKVQRHLLQHESAILNAGLRRLDSENRELSRTIMQLDTARGQEKEEKIKWKKEHNRLKFQSILIPTTSDLGDFSEKIPSSSSSSSEVQELKQQHKEQLDSMEQYVKGLNNDILHKDECISDLSGQLQAVQLWADDFQSAIDGRKPTHLESSPSAADKALQTRLSLLQSSIEFEFKTMEGQTREIKDKVDELTQENATLIQLVRGASHPRTSSTSVKEYPSYGHAKRAQSYDLRQNQRTSQPNHIRKGSDLQTVLSQSLMEIDQQIQAEEVKRPSFGRPASPFTSIAPLSIGGSNNSSSNTSGLELSRSFSDSTENGSSSEWHSGDTSYEWAVSTSDEDTAVEDAGKQADRMNDIVKELRQIFLVPMGRARRKSVSSSTPADSVPGPSSASTSAVAAANASTNTRANASQTFPGSTQSEGVVIYKKPIITPSQIAPTQATQLIEGLDEEDSSEEVRPPSVSMHGHGATFHQELVLRSEIDTYVFGTASDCDIIISHKHWRDSEAVQVPDSIPWFKVQLQGNRARDEIIFVTIEKVWYVVASGISNEKTDKKIIRGELSSYRPDGLELGNGAYARVYTVVDEQTSGVNKKVYACKEVDHLEREYSRAVFENLLHEITVLKRLDHKNIVKFHDVCQENFKTYIITEFIEGRTLLKDYGSRNNFYSEVDARHYFKQVCEAINYLHSHNIVHRDIKSENIMIEGETNVVKLIDFGLARNSNTQPIMTTLCGTYHYMAPETAYGDEKNGYGRAVDIWSLGALLFRMLSAVYPSEANTPAADAVANLEGLLKEQRKRKGELRRAAEETPGDIAESSTSGETNHSARKVDRDEELQHSPQGKIPTYTENWGECLDRQIPRTPEAESAESTSNVWGRLTIVPGSVADAPRTIELVKETTMFGARVENVPYTHYLKYTLEIVGASEPTQDKIMRRKLEARPVDWGPNRSEVPRPQQQQQGDPWAVLIPLSDKTKEEQLFKAVIVMGRDLRKRVLNPHSSSTFWNVALNPNLTSFAI</sequence>
<feature type="region of interest" description="Disordered" evidence="8">
    <location>
        <begin position="1382"/>
        <end position="1401"/>
    </location>
</feature>
<feature type="compositionally biased region" description="Polar residues" evidence="8">
    <location>
        <begin position="155"/>
        <end position="166"/>
    </location>
</feature>
<evidence type="ECO:0000259" key="9">
    <source>
        <dbReference type="PROSITE" id="PS50011"/>
    </source>
</evidence>
<comment type="caution">
    <text evidence="10">The sequence shown here is derived from an EMBL/GenBank/DDBJ whole genome shotgun (WGS) entry which is preliminary data.</text>
</comment>
<dbReference type="GO" id="GO:0005524">
    <property type="term" value="F:ATP binding"/>
    <property type="evidence" value="ECO:0007669"/>
    <property type="project" value="UniProtKB-UniRule"/>
</dbReference>
<dbReference type="Proteomes" id="UP000738325">
    <property type="component" value="Unassembled WGS sequence"/>
</dbReference>
<feature type="compositionally biased region" description="Polar residues" evidence="8">
    <location>
        <begin position="404"/>
        <end position="418"/>
    </location>
</feature>
<dbReference type="PANTHER" id="PTHR11584:SF369">
    <property type="entry name" value="MITOGEN-ACTIVATED PROTEIN KINASE KINASE KINASE 19-RELATED"/>
    <property type="match status" value="1"/>
</dbReference>
<dbReference type="PROSITE" id="PS00108">
    <property type="entry name" value="PROTEIN_KINASE_ST"/>
    <property type="match status" value="1"/>
</dbReference>
<feature type="binding site" evidence="6">
    <location>
        <position position="1042"/>
    </location>
    <ligand>
        <name>ATP</name>
        <dbReference type="ChEBI" id="CHEBI:30616"/>
    </ligand>
</feature>
<feature type="compositionally biased region" description="Polar residues" evidence="8">
    <location>
        <begin position="758"/>
        <end position="775"/>
    </location>
</feature>
<feature type="domain" description="Protein kinase" evidence="9">
    <location>
        <begin position="1009"/>
        <end position="1320"/>
    </location>
</feature>